<feature type="domain" description="N-acetyltransferase" evidence="18">
    <location>
        <begin position="139"/>
        <end position="309"/>
    </location>
</feature>
<dbReference type="GO" id="GO:0000123">
    <property type="term" value="C:histone acetyltransferase complex"/>
    <property type="evidence" value="ECO:0007669"/>
    <property type="project" value="EnsemblFungi"/>
</dbReference>
<evidence type="ECO:0000256" key="2">
    <source>
        <dbReference type="ARBA" id="ARBA00004496"/>
    </source>
</evidence>
<evidence type="ECO:0000256" key="10">
    <source>
        <dbReference type="ARBA" id="ARBA00023204"/>
    </source>
</evidence>
<dbReference type="GO" id="GO:0043997">
    <property type="term" value="F:histone H4K12 acetyltransferase activity"/>
    <property type="evidence" value="ECO:0007669"/>
    <property type="project" value="EnsemblFungi"/>
</dbReference>
<evidence type="ECO:0000313" key="20">
    <source>
        <dbReference type="Proteomes" id="UP000054304"/>
    </source>
</evidence>
<evidence type="ECO:0000256" key="17">
    <source>
        <dbReference type="PIRSR" id="PIRSR038084-3"/>
    </source>
</evidence>
<dbReference type="GO" id="GO:0005737">
    <property type="term" value="C:cytoplasm"/>
    <property type="evidence" value="ECO:0007669"/>
    <property type="project" value="UniProtKB-SubCell"/>
</dbReference>
<comment type="function">
    <text evidence="14">Catalytic component of the histone acetylase B (HAT-B) complex. Has intrinsic substrate specificity that modifies lysine in recognition sequence GXGKXG. Involved in DNA double-strand break repair.</text>
</comment>
<dbReference type="GO" id="GO:0042393">
    <property type="term" value="F:histone binding"/>
    <property type="evidence" value="ECO:0007669"/>
    <property type="project" value="InterPro"/>
</dbReference>
<dbReference type="CDD" id="cd04301">
    <property type="entry name" value="NAT_SF"/>
    <property type="match status" value="1"/>
</dbReference>
<dbReference type="Gene3D" id="3.40.630.30">
    <property type="match status" value="1"/>
</dbReference>
<dbReference type="EC" id="2.3.1.48" evidence="4 14"/>
<dbReference type="GO" id="GO:0043995">
    <property type="term" value="F:histone H4K5 acetyltransferase activity"/>
    <property type="evidence" value="ECO:0007669"/>
    <property type="project" value="EnsemblFungi"/>
</dbReference>
<dbReference type="GO" id="GO:0043996">
    <property type="term" value="F:histone H4K8 acetyltransferase activity"/>
    <property type="evidence" value="ECO:0007669"/>
    <property type="project" value="EnsemblFungi"/>
</dbReference>
<dbReference type="InterPro" id="IPR000182">
    <property type="entry name" value="GNAT_dom"/>
</dbReference>
<evidence type="ECO:0000256" key="16">
    <source>
        <dbReference type="PIRSR" id="PIRSR038084-2"/>
    </source>
</evidence>
<feature type="region of interest" description="Interaction with histone H4 N-terminus" evidence="16">
    <location>
        <begin position="44"/>
        <end position="46"/>
    </location>
</feature>
<accession>A0A0C7NAV6</accession>
<dbReference type="GO" id="GO:0006302">
    <property type="term" value="P:double-strand break repair"/>
    <property type="evidence" value="ECO:0007669"/>
    <property type="project" value="EnsemblFungi"/>
</dbReference>
<dbReference type="InterPro" id="IPR017380">
    <property type="entry name" value="Hist_AcTrfase_B-typ_cat-su"/>
</dbReference>
<evidence type="ECO:0000256" key="14">
    <source>
        <dbReference type="PIRNR" id="PIRNR038084"/>
    </source>
</evidence>
<evidence type="ECO:0000256" key="6">
    <source>
        <dbReference type="ARBA" id="ARBA00022490"/>
    </source>
</evidence>
<evidence type="ECO:0000256" key="12">
    <source>
        <dbReference type="ARBA" id="ARBA00023315"/>
    </source>
</evidence>
<dbReference type="AlphaFoldDB" id="A0A0C7NAV6"/>
<comment type="similarity">
    <text evidence="3 14">Belongs to the HAT1 family.</text>
</comment>
<proteinExistence type="inferred from homology"/>
<evidence type="ECO:0000256" key="9">
    <source>
        <dbReference type="ARBA" id="ARBA00022853"/>
    </source>
</evidence>
<dbReference type="EMBL" id="LN736367">
    <property type="protein sequence ID" value="CEP63549.1"/>
    <property type="molecule type" value="Genomic_DNA"/>
</dbReference>
<comment type="catalytic activity">
    <reaction evidence="13 14">
        <text>L-lysyl-[protein] + acetyl-CoA = N(6)-acetyl-L-lysyl-[protein] + CoA + H(+)</text>
        <dbReference type="Rhea" id="RHEA:45948"/>
        <dbReference type="Rhea" id="RHEA-COMP:9752"/>
        <dbReference type="Rhea" id="RHEA-COMP:10731"/>
        <dbReference type="ChEBI" id="CHEBI:15378"/>
        <dbReference type="ChEBI" id="CHEBI:29969"/>
        <dbReference type="ChEBI" id="CHEBI:57287"/>
        <dbReference type="ChEBI" id="CHEBI:57288"/>
        <dbReference type="ChEBI" id="CHEBI:61930"/>
        <dbReference type="EC" id="2.3.1.48"/>
    </reaction>
</comment>
<evidence type="ECO:0000256" key="8">
    <source>
        <dbReference type="ARBA" id="ARBA00022763"/>
    </source>
</evidence>
<evidence type="ECO:0000256" key="13">
    <source>
        <dbReference type="ARBA" id="ARBA00048017"/>
    </source>
</evidence>
<evidence type="ECO:0000256" key="15">
    <source>
        <dbReference type="PIRSR" id="PIRSR038084-1"/>
    </source>
</evidence>
<keyword evidence="9" id="KW-0156">Chromatin regulator</keyword>
<gene>
    <name evidence="19" type="ORF">LALA0_S08e05138g</name>
</gene>
<dbReference type="OrthoDB" id="10253098at2759"/>
<keyword evidence="6 14" id="KW-0963">Cytoplasm</keyword>
<reference evidence="19 20" key="1">
    <citation type="submission" date="2014-12" db="EMBL/GenBank/DDBJ databases">
        <authorList>
            <person name="Neuveglise Cecile"/>
        </authorList>
    </citation>
    <scope>NUCLEOTIDE SEQUENCE [LARGE SCALE GENOMIC DNA]</scope>
    <source>
        <strain evidence="19 20">CBS 12615</strain>
    </source>
</reference>
<dbReference type="GO" id="GO:0005634">
    <property type="term" value="C:nucleus"/>
    <property type="evidence" value="ECO:0007669"/>
    <property type="project" value="UniProtKB-SubCell"/>
</dbReference>
<keyword evidence="10" id="KW-0234">DNA repair</keyword>
<dbReference type="PANTHER" id="PTHR12046">
    <property type="entry name" value="HISTONE ACETYLTRANSFERASE TYPE B CATALYTIC SUBUNIT"/>
    <property type="match status" value="1"/>
</dbReference>
<dbReference type="PIRSF" id="PIRSF038084">
    <property type="entry name" value="HAT-B_cat"/>
    <property type="match status" value="1"/>
</dbReference>
<dbReference type="Pfam" id="PF21184">
    <property type="entry name" value="HAT1_C_fung"/>
    <property type="match status" value="1"/>
</dbReference>
<dbReference type="Pfam" id="PF10394">
    <property type="entry name" value="Hat1_N"/>
    <property type="match status" value="1"/>
</dbReference>
<protein>
    <recommendedName>
        <fullName evidence="5 14">Histone acetyltransferase type B catalytic subunit</fullName>
        <ecNumber evidence="4 14">2.3.1.48</ecNumber>
    </recommendedName>
</protein>
<dbReference type="RefSeq" id="XP_022629762.1">
    <property type="nucleotide sequence ID" value="XM_022771153.1"/>
</dbReference>
<comment type="subcellular location">
    <subcellularLocation>
        <location evidence="2 14">Cytoplasm</location>
    </subcellularLocation>
    <subcellularLocation>
        <location evidence="1 14">Nucleus</location>
    </subcellularLocation>
</comment>
<feature type="region of interest" description="Interaction with histone H4 N-terminus" evidence="16">
    <location>
        <begin position="194"/>
        <end position="196"/>
    </location>
</feature>
<evidence type="ECO:0000256" key="5">
    <source>
        <dbReference type="ARBA" id="ARBA00021268"/>
    </source>
</evidence>
<dbReference type="Pfam" id="PF00583">
    <property type="entry name" value="Acetyltransf_1"/>
    <property type="match status" value="1"/>
</dbReference>
<dbReference type="GO" id="GO:0003682">
    <property type="term" value="F:chromatin binding"/>
    <property type="evidence" value="ECO:0007669"/>
    <property type="project" value="EnsemblFungi"/>
</dbReference>
<dbReference type="InterPro" id="IPR037113">
    <property type="entry name" value="Hat1_N_sf"/>
</dbReference>
<dbReference type="FunFam" id="3.40.630.30:FF:000114">
    <property type="entry name" value="Histone acetyltransferase type B catalytic subunit"/>
    <property type="match status" value="1"/>
</dbReference>
<keyword evidence="12 14" id="KW-0012">Acyltransferase</keyword>
<feature type="binding site" evidence="16">
    <location>
        <position position="258"/>
    </location>
    <ligand>
        <name>acetyl-CoA</name>
        <dbReference type="ChEBI" id="CHEBI:57288"/>
    </ligand>
</feature>
<evidence type="ECO:0000256" key="1">
    <source>
        <dbReference type="ARBA" id="ARBA00004123"/>
    </source>
</evidence>
<evidence type="ECO:0000256" key="11">
    <source>
        <dbReference type="ARBA" id="ARBA00023242"/>
    </source>
</evidence>
<comment type="subunit">
    <text evidence="14">Component of the HAT-B complex composed of at least HAT1 and HAT2. The HAT-B complex binds to histone H4 tail.</text>
</comment>
<dbReference type="STRING" id="1245769.A0A0C7NAV6"/>
<dbReference type="Gene3D" id="3.90.360.10">
    <property type="entry name" value="Histone acetyl transferase 1 (HAT1), N-terminal domain"/>
    <property type="match status" value="1"/>
</dbReference>
<dbReference type="Gene3D" id="1.10.10.390">
    <property type="match status" value="1"/>
</dbReference>
<name>A0A0C7NAV6_9SACH</name>
<sequence length="391" mass="45544">MDAACQMKPEAWTISSNEALKLSLVDENGAVQFSPIFTYPIFGDSEQVFGYQNLQMFLAFDSITFKPFTNVKFGAKLLDTVDDVQDKLLQFLPKDVIVKDEEKWVDAFSKERESFVLPDDTNRIHSYKDNGDNYAIFKVNLQDSNIKTLHDRMQIFALLFIESASFIDADDDGWEIFLSFNLRTKQCVGYCTTYRYWKYRGSSRFDEDPEIYTTAKISQFLVFPPYQGKGHGAALYDAISNTWLEDPSILEITVEDPNESFDVLRDRCDFRRLLAGEFGRSIPHELPISEEWIHSQHAKLKLEKRQFMRLIEMFLKHKLSSNFRLQVKKRLYEKNFELLRDLDVSARNDKLETAFQSIDKEYEDVISSVMQRKRSFPGESGLPSKKNKLNT</sequence>
<keyword evidence="20" id="KW-1185">Reference proteome</keyword>
<dbReference type="GO" id="GO:0000781">
    <property type="term" value="C:chromosome, telomeric region"/>
    <property type="evidence" value="ECO:0007669"/>
    <property type="project" value="GOC"/>
</dbReference>
<keyword evidence="11 14" id="KW-0539">Nucleus</keyword>
<keyword evidence="7 14" id="KW-0808">Transferase</keyword>
<evidence type="ECO:0000256" key="7">
    <source>
        <dbReference type="ARBA" id="ARBA00022679"/>
    </source>
</evidence>
<evidence type="ECO:0000313" key="19">
    <source>
        <dbReference type="EMBL" id="CEP63549.1"/>
    </source>
</evidence>
<evidence type="ECO:0000256" key="3">
    <source>
        <dbReference type="ARBA" id="ARBA00010543"/>
    </source>
</evidence>
<organism evidence="19 20">
    <name type="scientific">Lachancea lanzarotensis</name>
    <dbReference type="NCBI Taxonomy" id="1245769"/>
    <lineage>
        <taxon>Eukaryota</taxon>
        <taxon>Fungi</taxon>
        <taxon>Dikarya</taxon>
        <taxon>Ascomycota</taxon>
        <taxon>Saccharomycotina</taxon>
        <taxon>Saccharomycetes</taxon>
        <taxon>Saccharomycetales</taxon>
        <taxon>Saccharomycetaceae</taxon>
        <taxon>Lachancea</taxon>
    </lineage>
</organism>
<dbReference type="GeneID" id="34687061"/>
<dbReference type="GO" id="GO:0031509">
    <property type="term" value="P:subtelomeric heterochromatin formation"/>
    <property type="evidence" value="ECO:0007669"/>
    <property type="project" value="EnsemblFungi"/>
</dbReference>
<dbReference type="PROSITE" id="PS51186">
    <property type="entry name" value="GNAT"/>
    <property type="match status" value="1"/>
</dbReference>
<dbReference type="InterPro" id="IPR013523">
    <property type="entry name" value="Hist_AcTrfase_HAT1_C"/>
</dbReference>
<dbReference type="Proteomes" id="UP000054304">
    <property type="component" value="Unassembled WGS sequence"/>
</dbReference>
<dbReference type="InterPro" id="IPR016181">
    <property type="entry name" value="Acyl_CoA_acyltransferase"/>
</dbReference>
<feature type="site" description="Interaction with histone H4 N-terminus" evidence="17">
    <location>
        <position position="174"/>
    </location>
</feature>
<feature type="binding site" evidence="16">
    <location>
        <position position="267"/>
    </location>
    <ligand>
        <name>acetyl-CoA</name>
        <dbReference type="ChEBI" id="CHEBI:57288"/>
    </ligand>
</feature>
<feature type="active site" description="Proton donor/acceptor" evidence="15">
    <location>
        <position position="255"/>
    </location>
</feature>
<dbReference type="HOGENOM" id="CLU_036024_2_1_1"/>
<evidence type="ECO:0000256" key="4">
    <source>
        <dbReference type="ARBA" id="ARBA00013184"/>
    </source>
</evidence>
<evidence type="ECO:0000259" key="18">
    <source>
        <dbReference type="PROSITE" id="PS51186"/>
    </source>
</evidence>
<keyword evidence="8" id="KW-0227">DNA damage</keyword>
<dbReference type="SUPFAM" id="SSF55729">
    <property type="entry name" value="Acyl-CoA N-acyltransferases (Nat)"/>
    <property type="match status" value="1"/>
</dbReference>
<dbReference type="InterPro" id="IPR019467">
    <property type="entry name" value="Hat1_N"/>
</dbReference>